<comment type="catalytic activity">
    <reaction evidence="12">
        <text>D-ribose + ATP = D-ribose 5-phosphate + ADP + H(+)</text>
        <dbReference type="Rhea" id="RHEA:13697"/>
        <dbReference type="ChEBI" id="CHEBI:15378"/>
        <dbReference type="ChEBI" id="CHEBI:30616"/>
        <dbReference type="ChEBI" id="CHEBI:47013"/>
        <dbReference type="ChEBI" id="CHEBI:78346"/>
        <dbReference type="ChEBI" id="CHEBI:456216"/>
        <dbReference type="EC" id="2.7.1.15"/>
    </reaction>
</comment>
<comment type="caution">
    <text evidence="12">Lacks conserved residue(s) required for the propagation of feature annotation.</text>
</comment>
<dbReference type="PANTHER" id="PTHR10584:SF166">
    <property type="entry name" value="RIBOKINASE"/>
    <property type="match status" value="1"/>
</dbReference>
<comment type="subunit">
    <text evidence="12">Homodimer.</text>
</comment>
<dbReference type="EC" id="2.7.1.15" evidence="2 12"/>
<dbReference type="RefSeq" id="XP_003850484.1">
    <property type="nucleotide sequence ID" value="XM_003850436.1"/>
</dbReference>
<keyword evidence="6 12" id="KW-0547">Nucleotide-binding</keyword>
<evidence type="ECO:0000259" key="14">
    <source>
        <dbReference type="Pfam" id="PF00294"/>
    </source>
</evidence>
<dbReference type="VEuPathDB" id="FungiDB:ZTRI_8.147"/>
<dbReference type="InterPro" id="IPR011877">
    <property type="entry name" value="Ribokinase"/>
</dbReference>
<dbReference type="InterPro" id="IPR002173">
    <property type="entry name" value="Carboh/pur_kinase_PfkB_CS"/>
</dbReference>
<feature type="domain" description="Carbohydrate kinase PfkB" evidence="14">
    <location>
        <begin position="11"/>
        <end position="336"/>
    </location>
</feature>
<evidence type="ECO:0000256" key="12">
    <source>
        <dbReference type="HAMAP-Rule" id="MF_03215"/>
    </source>
</evidence>
<comment type="cofactor">
    <cofactor evidence="12">
        <name>Mg(2+)</name>
        <dbReference type="ChEBI" id="CHEBI:18420"/>
    </cofactor>
    <text evidence="12">Requires a divalent cation, most likely magnesium in vivo, as an electrophilic catalyst to aid phosphoryl group transfer. It is the chelate of the metal and the nucleotide that is the actual substrate.</text>
</comment>
<evidence type="ECO:0000256" key="2">
    <source>
        <dbReference type="ARBA" id="ARBA00012035"/>
    </source>
</evidence>
<keyword evidence="11 12" id="KW-0119">Carbohydrate metabolism</keyword>
<dbReference type="InParanoid" id="F9XIG2"/>
<comment type="pathway">
    <text evidence="12">Carbohydrate metabolism; D-ribose degradation; D-ribose 5-phosphate from beta-D-ribopyranose: step 2/2.</text>
</comment>
<dbReference type="PRINTS" id="PR00990">
    <property type="entry name" value="RIBOKINASE"/>
</dbReference>
<evidence type="ECO:0000313" key="15">
    <source>
        <dbReference type="EMBL" id="EGP85460.1"/>
    </source>
</evidence>
<evidence type="ECO:0000256" key="1">
    <source>
        <dbReference type="ARBA" id="ARBA00005380"/>
    </source>
</evidence>
<keyword evidence="8 12" id="KW-0067">ATP-binding</keyword>
<feature type="compositionally biased region" description="Low complexity" evidence="13">
    <location>
        <begin position="205"/>
        <end position="217"/>
    </location>
</feature>
<organism evidence="15 16">
    <name type="scientific">Zymoseptoria tritici (strain CBS 115943 / IPO323)</name>
    <name type="common">Speckled leaf blotch fungus</name>
    <name type="synonym">Septoria tritici</name>
    <dbReference type="NCBI Taxonomy" id="336722"/>
    <lineage>
        <taxon>Eukaryota</taxon>
        <taxon>Fungi</taxon>
        <taxon>Dikarya</taxon>
        <taxon>Ascomycota</taxon>
        <taxon>Pezizomycotina</taxon>
        <taxon>Dothideomycetes</taxon>
        <taxon>Dothideomycetidae</taxon>
        <taxon>Mycosphaerellales</taxon>
        <taxon>Mycosphaerellaceae</taxon>
        <taxon>Zymoseptoria</taxon>
    </lineage>
</organism>
<dbReference type="OMA" id="DIVLIQQ"/>
<dbReference type="UniPathway" id="UPA00916">
    <property type="reaction ID" value="UER00889"/>
</dbReference>
<comment type="similarity">
    <text evidence="1">Belongs to the carbohydrate kinase pfkB family.</text>
</comment>
<dbReference type="KEGG" id="ztr:MYCGRDRAFT_46160"/>
<dbReference type="eggNOG" id="KOG2855">
    <property type="taxonomic scope" value="Eukaryota"/>
</dbReference>
<keyword evidence="9 12" id="KW-0460">Magnesium</keyword>
<dbReference type="GO" id="GO:0005634">
    <property type="term" value="C:nucleus"/>
    <property type="evidence" value="ECO:0007669"/>
    <property type="project" value="UniProtKB-SubCell"/>
</dbReference>
<feature type="binding site" evidence="12">
    <location>
        <position position="330"/>
    </location>
    <ligand>
        <name>K(+)</name>
        <dbReference type="ChEBI" id="CHEBI:29103"/>
    </ligand>
</feature>
<evidence type="ECO:0000256" key="7">
    <source>
        <dbReference type="ARBA" id="ARBA00022777"/>
    </source>
</evidence>
<dbReference type="InterPro" id="IPR029056">
    <property type="entry name" value="Ribokinase-like"/>
</dbReference>
<feature type="binding site" evidence="12">
    <location>
        <position position="279"/>
    </location>
    <ligand>
        <name>K(+)</name>
        <dbReference type="ChEBI" id="CHEBI:29103"/>
    </ligand>
</feature>
<dbReference type="GO" id="GO:0004747">
    <property type="term" value="F:ribokinase activity"/>
    <property type="evidence" value="ECO:0007669"/>
    <property type="project" value="UniProtKB-UniRule"/>
</dbReference>
<accession>F9XIG2</accession>
<dbReference type="GO" id="GO:0019303">
    <property type="term" value="P:D-ribose catabolic process"/>
    <property type="evidence" value="ECO:0007669"/>
    <property type="project" value="UniProtKB-UniRule"/>
</dbReference>
<evidence type="ECO:0000256" key="10">
    <source>
        <dbReference type="ARBA" id="ARBA00022958"/>
    </source>
</evidence>
<feature type="binding site" evidence="12">
    <location>
        <begin position="46"/>
        <end position="50"/>
    </location>
    <ligand>
        <name>substrate</name>
    </ligand>
</feature>
<dbReference type="EMBL" id="CM001203">
    <property type="protein sequence ID" value="EGP85460.1"/>
    <property type="molecule type" value="Genomic_DNA"/>
</dbReference>
<keyword evidence="4 12" id="KW-0808">Transferase</keyword>
<dbReference type="PROSITE" id="PS00584">
    <property type="entry name" value="PFKB_KINASES_2"/>
    <property type="match status" value="1"/>
</dbReference>
<feature type="active site" description="Proton acceptor" evidence="12">
    <location>
        <position position="285"/>
    </location>
</feature>
<dbReference type="GO" id="GO:0046872">
    <property type="term" value="F:metal ion binding"/>
    <property type="evidence" value="ECO:0007669"/>
    <property type="project" value="UniProtKB-KW"/>
</dbReference>
<feature type="binding site" evidence="12">
    <location>
        <position position="153"/>
    </location>
    <ligand>
        <name>substrate</name>
    </ligand>
</feature>
<evidence type="ECO:0000256" key="3">
    <source>
        <dbReference type="ARBA" id="ARBA00016943"/>
    </source>
</evidence>
<reference evidence="15 16" key="1">
    <citation type="journal article" date="2011" name="PLoS Genet.">
        <title>Finished genome of the fungal wheat pathogen Mycosphaerella graminicola reveals dispensome structure, chromosome plasticity, and stealth pathogenesis.</title>
        <authorList>
            <person name="Goodwin S.B."/>
            <person name="Ben M'barek S."/>
            <person name="Dhillon B."/>
            <person name="Wittenberg A.H.J."/>
            <person name="Crane C.F."/>
            <person name="Hane J.K."/>
            <person name="Foster A.J."/>
            <person name="Van der Lee T.A.J."/>
            <person name="Grimwood J."/>
            <person name="Aerts A."/>
            <person name="Antoniw J."/>
            <person name="Bailey A."/>
            <person name="Bluhm B."/>
            <person name="Bowler J."/>
            <person name="Bristow J."/>
            <person name="van der Burgt A."/>
            <person name="Canto-Canche B."/>
            <person name="Churchill A.C.L."/>
            <person name="Conde-Ferraez L."/>
            <person name="Cools H.J."/>
            <person name="Coutinho P.M."/>
            <person name="Csukai M."/>
            <person name="Dehal P."/>
            <person name="De Wit P."/>
            <person name="Donzelli B."/>
            <person name="van de Geest H.C."/>
            <person name="van Ham R.C.H.J."/>
            <person name="Hammond-Kosack K.E."/>
            <person name="Henrissat B."/>
            <person name="Kilian A."/>
            <person name="Kobayashi A.K."/>
            <person name="Koopmann E."/>
            <person name="Kourmpetis Y."/>
            <person name="Kuzniar A."/>
            <person name="Lindquist E."/>
            <person name="Lombard V."/>
            <person name="Maliepaard C."/>
            <person name="Martins N."/>
            <person name="Mehrabi R."/>
            <person name="Nap J.P.H."/>
            <person name="Ponomarenko A."/>
            <person name="Rudd J.J."/>
            <person name="Salamov A."/>
            <person name="Schmutz J."/>
            <person name="Schouten H.J."/>
            <person name="Shapiro H."/>
            <person name="Stergiopoulos I."/>
            <person name="Torriani S.F.F."/>
            <person name="Tu H."/>
            <person name="de Vries R.P."/>
            <person name="Waalwijk C."/>
            <person name="Ware S.B."/>
            <person name="Wiebenga A."/>
            <person name="Zwiers L.-H."/>
            <person name="Oliver R.P."/>
            <person name="Grigoriev I.V."/>
            <person name="Kema G.H.J."/>
        </authorList>
    </citation>
    <scope>NUCLEOTIDE SEQUENCE [LARGE SCALE GENOMIC DNA]</scope>
    <source>
        <strain evidence="16">CBS 115943 / IPO323</strain>
    </source>
</reference>
<dbReference type="Gene3D" id="3.40.1190.20">
    <property type="match status" value="1"/>
</dbReference>
<comment type="activity regulation">
    <text evidence="12">Activated by a monovalent cation that binds near, but not in, the active site. The most likely occupant of the site in vivo is potassium. Ion binding induces a conformational change that may alter substrate affinity.</text>
</comment>
<evidence type="ECO:0000256" key="6">
    <source>
        <dbReference type="ARBA" id="ARBA00022741"/>
    </source>
</evidence>
<evidence type="ECO:0000256" key="4">
    <source>
        <dbReference type="ARBA" id="ARBA00022679"/>
    </source>
</evidence>
<comment type="similarity">
    <text evidence="12">Belongs to the carbohydrate kinase PfkB family. Ribokinase subfamily.</text>
</comment>
<dbReference type="SUPFAM" id="SSF53613">
    <property type="entry name" value="Ribokinase-like"/>
    <property type="match status" value="1"/>
</dbReference>
<proteinExistence type="inferred from homology"/>
<sequence>MATTSDPRPTITILGSLNIDFITLTPRLPSPGETLSATSFTTGYGGKGANQAVACARLSPPDYHVRMLGKVGDDTFGGEYLDALRKEGMDVEGVRIVQGGKTGVTNIIVEEGTGENRILFVANANQEFEAEENLVNSRNGAAGRREVVVLQLEIPLETVLHNLSLASTAGSHTIFNPAPAIPLPDSAYPHISTLIMNETEAGIISSSSSSSTTSSSSPTNKQEEEAEPSIPSLLTLAKSFLARGVKETVIITLGGKGLVYATRAGGEGHVEAESVKVVDTTAAGDTFVGGYAVQRAKALVEEVEGEKEWDVARALGFATKAAARTVERAGAMSAIPYLKEVEL</sequence>
<evidence type="ECO:0000256" key="11">
    <source>
        <dbReference type="ARBA" id="ARBA00023277"/>
    </source>
</evidence>
<dbReference type="HOGENOM" id="CLU_027634_2_0_1"/>
<keyword evidence="7 12" id="KW-0418">Kinase</keyword>
<feature type="binding site" evidence="12">
    <location>
        <begin position="18"/>
        <end position="20"/>
    </location>
    <ligand>
        <name>substrate</name>
    </ligand>
</feature>
<evidence type="ECO:0000256" key="9">
    <source>
        <dbReference type="ARBA" id="ARBA00022842"/>
    </source>
</evidence>
<feature type="binding site" evidence="12">
    <location>
        <position position="285"/>
    </location>
    <ligand>
        <name>substrate</name>
    </ligand>
</feature>
<dbReference type="InterPro" id="IPR011611">
    <property type="entry name" value="PfkB_dom"/>
</dbReference>
<feature type="binding site" evidence="12">
    <location>
        <position position="281"/>
    </location>
    <ligand>
        <name>K(+)</name>
        <dbReference type="ChEBI" id="CHEBI:29103"/>
    </ligand>
</feature>
<dbReference type="STRING" id="336722.F9XIG2"/>
<dbReference type="GO" id="GO:0005737">
    <property type="term" value="C:cytoplasm"/>
    <property type="evidence" value="ECO:0007669"/>
    <property type="project" value="UniProtKB-SubCell"/>
</dbReference>
<keyword evidence="16" id="KW-1185">Reference proteome</keyword>
<dbReference type="PANTHER" id="PTHR10584">
    <property type="entry name" value="SUGAR KINASE"/>
    <property type="match status" value="1"/>
</dbReference>
<dbReference type="Pfam" id="PF00294">
    <property type="entry name" value="PfkB"/>
    <property type="match status" value="1"/>
</dbReference>
<keyword evidence="12" id="KW-0539">Nucleus</keyword>
<keyword evidence="5 12" id="KW-0479">Metal-binding</keyword>
<dbReference type="GO" id="GO:0005524">
    <property type="term" value="F:ATP binding"/>
    <property type="evidence" value="ECO:0007669"/>
    <property type="project" value="UniProtKB-UniRule"/>
</dbReference>
<evidence type="ECO:0000256" key="13">
    <source>
        <dbReference type="SAM" id="MobiDB-lite"/>
    </source>
</evidence>
<dbReference type="AlphaFoldDB" id="F9XIG2"/>
<feature type="binding site" evidence="12">
    <location>
        <position position="325"/>
    </location>
    <ligand>
        <name>K(+)</name>
        <dbReference type="ChEBI" id="CHEBI:29103"/>
    </ligand>
</feature>
<feature type="region of interest" description="Disordered" evidence="13">
    <location>
        <begin position="203"/>
        <end position="229"/>
    </location>
</feature>
<evidence type="ECO:0000313" key="16">
    <source>
        <dbReference type="Proteomes" id="UP000008062"/>
    </source>
</evidence>
<protein>
    <recommendedName>
        <fullName evidence="3 12">Ribokinase</fullName>
        <shortName evidence="12">RK</shortName>
        <ecNumber evidence="2 12">2.7.1.15</ecNumber>
    </recommendedName>
</protein>
<keyword evidence="10 12" id="KW-0630">Potassium</keyword>
<evidence type="ECO:0000256" key="8">
    <source>
        <dbReference type="ARBA" id="ARBA00022840"/>
    </source>
</evidence>
<name>F9XIG2_ZYMTI</name>
<dbReference type="FunCoup" id="F9XIG2">
    <property type="interactions" value="1036"/>
</dbReference>
<comment type="function">
    <text evidence="12">Catalyzes the phosphorylation of ribose at O-5 in a reaction requiring ATP and magnesium. The resulting D-ribose-5-phosphate can then be used either for sythesis of nucleotides, histidine, and tryptophan, or as a component of the pentose phosphate pathway.</text>
</comment>
<dbReference type="Proteomes" id="UP000008062">
    <property type="component" value="Chromosome 8"/>
</dbReference>
<feature type="binding site" evidence="12">
    <location>
        <begin position="252"/>
        <end position="257"/>
    </location>
    <ligand>
        <name>ATP</name>
        <dbReference type="ChEBI" id="CHEBI:30616"/>
    </ligand>
</feature>
<dbReference type="InterPro" id="IPR002139">
    <property type="entry name" value="Ribo/fructo_kinase"/>
</dbReference>
<dbReference type="OrthoDB" id="415590at2759"/>
<feature type="binding site" evidence="12">
    <location>
        <position position="328"/>
    </location>
    <ligand>
        <name>K(+)</name>
        <dbReference type="ChEBI" id="CHEBI:29103"/>
    </ligand>
</feature>
<comment type="subcellular location">
    <subcellularLocation>
        <location evidence="12">Cytoplasm</location>
    </subcellularLocation>
    <subcellularLocation>
        <location evidence="12">Nucleus</location>
    </subcellularLocation>
</comment>
<dbReference type="HAMAP" id="MF_01987">
    <property type="entry name" value="Ribokinase"/>
    <property type="match status" value="1"/>
</dbReference>
<feature type="binding site" evidence="12">
    <location>
        <position position="197"/>
    </location>
    <ligand>
        <name>ATP</name>
        <dbReference type="ChEBI" id="CHEBI:30616"/>
    </ligand>
</feature>
<feature type="binding site" evidence="12">
    <location>
        <begin position="284"/>
        <end position="285"/>
    </location>
    <ligand>
        <name>ATP</name>
        <dbReference type="ChEBI" id="CHEBI:30616"/>
    </ligand>
</feature>
<evidence type="ECO:0000256" key="5">
    <source>
        <dbReference type="ARBA" id="ARBA00022723"/>
    </source>
</evidence>
<keyword evidence="12" id="KW-0963">Cytoplasm</keyword>
<gene>
    <name evidence="15" type="primary">RBK1</name>
    <name evidence="15" type="ORF">MYCGRDRAFT_46160</name>
</gene>
<dbReference type="CDD" id="cd01174">
    <property type="entry name" value="ribokinase"/>
    <property type="match status" value="1"/>
</dbReference>
<dbReference type="GeneID" id="13402725"/>